<evidence type="ECO:0000256" key="16">
    <source>
        <dbReference type="SAM" id="MobiDB-lite"/>
    </source>
</evidence>
<protein>
    <recommendedName>
        <fullName evidence="5">alpha-amylase</fullName>
        <ecNumber evidence="5">3.2.1.1</ecNumber>
    </recommendedName>
    <alternativeName>
        <fullName evidence="15">1,4-alpha-D-glucan glucanohydrolase</fullName>
    </alternativeName>
</protein>
<name>A0A395I7W7_ASPHC</name>
<dbReference type="SUPFAM" id="SSF51011">
    <property type="entry name" value="Glycosyl hydrolase domain"/>
    <property type="match status" value="1"/>
</dbReference>
<keyword evidence="11" id="KW-0325">Glycoprotein</keyword>
<organism evidence="19 20">
    <name type="scientific">Aspergillus homomorphus (strain CBS 101889)</name>
    <dbReference type="NCBI Taxonomy" id="1450537"/>
    <lineage>
        <taxon>Eukaryota</taxon>
        <taxon>Fungi</taxon>
        <taxon>Dikarya</taxon>
        <taxon>Ascomycota</taxon>
        <taxon>Pezizomycotina</taxon>
        <taxon>Eurotiomycetes</taxon>
        <taxon>Eurotiomycetidae</taxon>
        <taxon>Eurotiales</taxon>
        <taxon>Aspergillaceae</taxon>
        <taxon>Aspergillus</taxon>
        <taxon>Aspergillus subgen. Circumdati</taxon>
    </lineage>
</organism>
<evidence type="ECO:0000313" key="20">
    <source>
        <dbReference type="Proteomes" id="UP000248961"/>
    </source>
</evidence>
<keyword evidence="20" id="KW-1185">Reference proteome</keyword>
<evidence type="ECO:0000256" key="11">
    <source>
        <dbReference type="ARBA" id="ARBA00023180"/>
    </source>
</evidence>
<dbReference type="Pfam" id="PF09260">
    <property type="entry name" value="A_amylase_dom_C"/>
    <property type="match status" value="1"/>
</dbReference>
<keyword evidence="8" id="KW-0378">Hydrolase</keyword>
<dbReference type="Gene3D" id="2.60.40.10">
    <property type="entry name" value="Immunoglobulins"/>
    <property type="match status" value="1"/>
</dbReference>
<dbReference type="CDD" id="cd05811">
    <property type="entry name" value="CBM20_glucoamylase"/>
    <property type="match status" value="1"/>
</dbReference>
<dbReference type="SMART" id="SM01065">
    <property type="entry name" value="CBM_2"/>
    <property type="match status" value="1"/>
</dbReference>
<gene>
    <name evidence="19" type="ORF">BO97DRAFT_361066</name>
</gene>
<dbReference type="SMART" id="SM00642">
    <property type="entry name" value="Aamy"/>
    <property type="match status" value="1"/>
</dbReference>
<evidence type="ECO:0000256" key="10">
    <source>
        <dbReference type="ARBA" id="ARBA00023157"/>
    </source>
</evidence>
<feature type="signal peptide" evidence="17">
    <location>
        <begin position="1"/>
        <end position="24"/>
    </location>
</feature>
<evidence type="ECO:0000256" key="6">
    <source>
        <dbReference type="ARBA" id="ARBA00022723"/>
    </source>
</evidence>
<dbReference type="InterPro" id="IPR002044">
    <property type="entry name" value="CBM20"/>
</dbReference>
<dbReference type="FunFam" id="2.60.40.10:FF:000552">
    <property type="entry name" value="Related to glucoamylase"/>
    <property type="match status" value="1"/>
</dbReference>
<keyword evidence="6" id="KW-0479">Metal-binding</keyword>
<feature type="non-terminal residue" evidence="19">
    <location>
        <position position="629"/>
    </location>
</feature>
<dbReference type="AlphaFoldDB" id="A0A395I7W7"/>
<dbReference type="Gene3D" id="2.60.40.1180">
    <property type="entry name" value="Golgi alpha-mannosidase II"/>
    <property type="match status" value="1"/>
</dbReference>
<dbReference type="SUPFAM" id="SSF51445">
    <property type="entry name" value="(Trans)glycosidases"/>
    <property type="match status" value="1"/>
</dbReference>
<evidence type="ECO:0000256" key="2">
    <source>
        <dbReference type="ARBA" id="ARBA00001913"/>
    </source>
</evidence>
<dbReference type="PANTHER" id="PTHR10357">
    <property type="entry name" value="ALPHA-AMYLASE FAMILY MEMBER"/>
    <property type="match status" value="1"/>
</dbReference>
<keyword evidence="9" id="KW-0106">Calcium</keyword>
<dbReference type="InterPro" id="IPR013783">
    <property type="entry name" value="Ig-like_fold"/>
</dbReference>
<dbReference type="EMBL" id="KZ824269">
    <property type="protein sequence ID" value="RAL16312.1"/>
    <property type="molecule type" value="Genomic_DNA"/>
</dbReference>
<keyword evidence="14" id="KW-0624">Polysaccharide degradation</keyword>
<comment type="subunit">
    <text evidence="4">Monomer.</text>
</comment>
<evidence type="ECO:0000256" key="17">
    <source>
        <dbReference type="SAM" id="SignalP"/>
    </source>
</evidence>
<sequence length="629" mass="68333">MRFTALQILLSLSIFGDFVLGLSAAEWRTQSIYFLLTDRFGRTDNSTTATCNTGDQVYCGGTWQGIINHLDYIQGMGFTAIWISPVTEQLSASTADGESYHGYWQQKIYSLNSNFGTADDLKALSAALHARGMYLMVDVVPNHMGYAGAGNTVDYSVFDAFDSSSYFHPYCLITDWNDLNMVRTCWEGDTIVSLPDLYTTETAVRTIWYDWVKDLVANYSIDGLRIDSALEVEPDFFTGYVSAAGVYSVGEIFNGNPATACPYQGYLDGVLNYPIYFQLLYAFRSSSGSISDLYNMINSVASDCSDPTLLGNFIENHDNARFAYYTSDYSQAKNVLSFLFLSDGIPIVYAGEEQHYSGSKVPYNREATWLSGYSTSAELYKWIATTNAIRKLAISLDNNYITYKNNPFYTDSNTLAMRKGSDNKQVITILSNRGSSSNDYTLTLSGTGYAAGTTLIEAYSCKTVTVSSSGSIAVPMSAGLPRVYLPASSINKSTLCGGSGGSSSSTTTTATKTTTSTPCTATTTTLSITFIELVTTTYGEEIYLTGSIAALGNWATSAGVKLSADKYSSSHPQWYATVSVPVGTSFEYKFYKVGSDGSTVTWESDPNRAYTVAATACAGATATVAASWR</sequence>
<dbReference type="GO" id="GO:0000272">
    <property type="term" value="P:polysaccharide catabolic process"/>
    <property type="evidence" value="ECO:0007669"/>
    <property type="project" value="UniProtKB-KW"/>
</dbReference>
<dbReference type="GO" id="GO:2001070">
    <property type="term" value="F:starch binding"/>
    <property type="evidence" value="ECO:0007669"/>
    <property type="project" value="InterPro"/>
</dbReference>
<dbReference type="InterPro" id="IPR015340">
    <property type="entry name" value="A_amylase_C_dom"/>
</dbReference>
<dbReference type="FunFam" id="2.60.40.1180:FF:000037">
    <property type="entry name" value="Alpha-amylase A"/>
    <property type="match status" value="1"/>
</dbReference>
<keyword evidence="7 17" id="KW-0732">Signal</keyword>
<dbReference type="FunFam" id="3.20.20.80:FF:000120">
    <property type="entry name" value="Alpha-amylase A"/>
    <property type="match status" value="1"/>
</dbReference>
<feature type="region of interest" description="Disordered" evidence="16">
    <location>
        <begin position="495"/>
        <end position="516"/>
    </location>
</feature>
<dbReference type="PROSITE" id="PS51166">
    <property type="entry name" value="CBM20"/>
    <property type="match status" value="1"/>
</dbReference>
<comment type="similarity">
    <text evidence="3">Belongs to the glycosyl hydrolase 13 family.</text>
</comment>
<dbReference type="VEuPathDB" id="FungiDB:BO97DRAFT_361066"/>
<evidence type="ECO:0000256" key="8">
    <source>
        <dbReference type="ARBA" id="ARBA00022801"/>
    </source>
</evidence>
<dbReference type="OrthoDB" id="204980at2759"/>
<dbReference type="InterPro" id="IPR013784">
    <property type="entry name" value="Carb-bd-like_fold"/>
</dbReference>
<evidence type="ECO:0000256" key="3">
    <source>
        <dbReference type="ARBA" id="ARBA00008061"/>
    </source>
</evidence>
<evidence type="ECO:0000313" key="19">
    <source>
        <dbReference type="EMBL" id="RAL16312.1"/>
    </source>
</evidence>
<dbReference type="Gene3D" id="3.20.20.80">
    <property type="entry name" value="Glycosidases"/>
    <property type="match status" value="1"/>
</dbReference>
<evidence type="ECO:0000256" key="4">
    <source>
        <dbReference type="ARBA" id="ARBA00011245"/>
    </source>
</evidence>
<dbReference type="InterPro" id="IPR013780">
    <property type="entry name" value="Glyco_hydro_b"/>
</dbReference>
<evidence type="ECO:0000256" key="12">
    <source>
        <dbReference type="ARBA" id="ARBA00023277"/>
    </source>
</evidence>
<keyword evidence="13" id="KW-0326">Glycosidase</keyword>
<dbReference type="GeneID" id="37196681"/>
<comment type="catalytic activity">
    <reaction evidence="1">
        <text>Endohydrolysis of (1-&gt;4)-alpha-D-glucosidic linkages in polysaccharides containing three or more (1-&gt;4)-alpha-linked D-glucose units.</text>
        <dbReference type="EC" id="3.2.1.1"/>
    </reaction>
</comment>
<dbReference type="Pfam" id="PF00128">
    <property type="entry name" value="Alpha-amylase"/>
    <property type="match status" value="1"/>
</dbReference>
<dbReference type="Proteomes" id="UP000248961">
    <property type="component" value="Unassembled WGS sequence"/>
</dbReference>
<evidence type="ECO:0000256" key="9">
    <source>
        <dbReference type="ARBA" id="ARBA00022837"/>
    </source>
</evidence>
<dbReference type="GO" id="GO:0005509">
    <property type="term" value="F:calcium ion binding"/>
    <property type="evidence" value="ECO:0007669"/>
    <property type="project" value="InterPro"/>
</dbReference>
<dbReference type="InterPro" id="IPR034836">
    <property type="entry name" value="CBM20_glucoamylase"/>
</dbReference>
<feature type="domain" description="CBM20" evidence="18">
    <location>
        <begin position="520"/>
        <end position="629"/>
    </location>
</feature>
<dbReference type="SUPFAM" id="SSF49452">
    <property type="entry name" value="Starch-binding domain-like"/>
    <property type="match status" value="1"/>
</dbReference>
<evidence type="ECO:0000256" key="1">
    <source>
        <dbReference type="ARBA" id="ARBA00000548"/>
    </source>
</evidence>
<evidence type="ECO:0000259" key="18">
    <source>
        <dbReference type="PROSITE" id="PS51166"/>
    </source>
</evidence>
<dbReference type="GO" id="GO:0004556">
    <property type="term" value="F:alpha-amylase activity"/>
    <property type="evidence" value="ECO:0007669"/>
    <property type="project" value="UniProtKB-EC"/>
</dbReference>
<evidence type="ECO:0000256" key="5">
    <source>
        <dbReference type="ARBA" id="ARBA00012595"/>
    </source>
</evidence>
<dbReference type="InterPro" id="IPR006047">
    <property type="entry name" value="GH13_cat_dom"/>
</dbReference>
<dbReference type="STRING" id="1450537.A0A395I7W7"/>
<evidence type="ECO:0000256" key="15">
    <source>
        <dbReference type="ARBA" id="ARBA00030238"/>
    </source>
</evidence>
<feature type="chain" id="PRO_5017338017" description="alpha-amylase" evidence="17">
    <location>
        <begin position="25"/>
        <end position="629"/>
    </location>
</feature>
<evidence type="ECO:0000256" key="13">
    <source>
        <dbReference type="ARBA" id="ARBA00023295"/>
    </source>
</evidence>
<comment type="cofactor">
    <cofactor evidence="2">
        <name>Ca(2+)</name>
        <dbReference type="ChEBI" id="CHEBI:29108"/>
    </cofactor>
</comment>
<dbReference type="CDD" id="cd11319">
    <property type="entry name" value="AmyAc_euk_AmyA"/>
    <property type="match status" value="1"/>
</dbReference>
<proteinExistence type="inferred from homology"/>
<dbReference type="EC" id="3.2.1.1" evidence="5"/>
<keyword evidence="12" id="KW-0119">Carbohydrate metabolism</keyword>
<dbReference type="InterPro" id="IPR017853">
    <property type="entry name" value="GH"/>
</dbReference>
<dbReference type="PANTHER" id="PTHR10357:SF231">
    <property type="entry name" value="ALPHA-AMYLASE"/>
    <property type="match status" value="1"/>
</dbReference>
<evidence type="ECO:0000256" key="7">
    <source>
        <dbReference type="ARBA" id="ARBA00022729"/>
    </source>
</evidence>
<dbReference type="Pfam" id="PF00686">
    <property type="entry name" value="CBM_20"/>
    <property type="match status" value="1"/>
</dbReference>
<keyword evidence="10" id="KW-1015">Disulfide bond</keyword>
<dbReference type="RefSeq" id="XP_025555466.1">
    <property type="nucleotide sequence ID" value="XM_025692392.1"/>
</dbReference>
<accession>A0A395I7W7</accession>
<reference evidence="19 20" key="1">
    <citation type="submission" date="2018-02" db="EMBL/GenBank/DDBJ databases">
        <title>The genomes of Aspergillus section Nigri reveals drivers in fungal speciation.</title>
        <authorList>
            <consortium name="DOE Joint Genome Institute"/>
            <person name="Vesth T.C."/>
            <person name="Nybo J."/>
            <person name="Theobald S."/>
            <person name="Brandl J."/>
            <person name="Frisvad J.C."/>
            <person name="Nielsen K.F."/>
            <person name="Lyhne E.K."/>
            <person name="Kogle M.E."/>
            <person name="Kuo A."/>
            <person name="Riley R."/>
            <person name="Clum A."/>
            <person name="Nolan M."/>
            <person name="Lipzen A."/>
            <person name="Salamov A."/>
            <person name="Henrissat B."/>
            <person name="Wiebenga A."/>
            <person name="De vries R.P."/>
            <person name="Grigoriev I.V."/>
            <person name="Mortensen U.H."/>
            <person name="Andersen M.R."/>
            <person name="Baker S.E."/>
        </authorList>
    </citation>
    <scope>NUCLEOTIDE SEQUENCE [LARGE SCALE GENOMIC DNA]</scope>
    <source>
        <strain evidence="19 20">CBS 101889</strain>
    </source>
</reference>
<evidence type="ECO:0000256" key="14">
    <source>
        <dbReference type="ARBA" id="ARBA00023326"/>
    </source>
</evidence>